<evidence type="ECO:0000313" key="2">
    <source>
        <dbReference type="Proteomes" id="UP000472269"/>
    </source>
</evidence>
<dbReference type="Ensembl" id="ENSACUT00000005271.1">
    <property type="protein sequence ID" value="ENSACUP00000004942.1"/>
    <property type="gene ID" value="ENSACUG00000003375.1"/>
</dbReference>
<proteinExistence type="predicted"/>
<keyword evidence="2" id="KW-1185">Reference proteome</keyword>
<dbReference type="Proteomes" id="UP000472269">
    <property type="component" value="Unplaced"/>
</dbReference>
<dbReference type="InterPro" id="IPR009524">
    <property type="entry name" value="CFAP68"/>
</dbReference>
<reference evidence="1" key="1">
    <citation type="submission" date="2025-08" db="UniProtKB">
        <authorList>
            <consortium name="Ensembl"/>
        </authorList>
    </citation>
    <scope>IDENTIFICATION</scope>
</reference>
<reference evidence="1" key="2">
    <citation type="submission" date="2025-09" db="UniProtKB">
        <authorList>
            <consortium name="Ensembl"/>
        </authorList>
    </citation>
    <scope>IDENTIFICATION</scope>
</reference>
<dbReference type="AlphaFoldDB" id="A0A663LZM7"/>
<dbReference type="Pfam" id="PF06608">
    <property type="entry name" value="CFAP68"/>
    <property type="match status" value="1"/>
</dbReference>
<evidence type="ECO:0000313" key="1">
    <source>
        <dbReference type="Ensembl" id="ENSACUP00000004942.1"/>
    </source>
</evidence>
<organism evidence="1 2">
    <name type="scientific">Athene cunicularia</name>
    <name type="common">Burrowing owl</name>
    <name type="synonym">Speotyto cunicularia</name>
    <dbReference type="NCBI Taxonomy" id="194338"/>
    <lineage>
        <taxon>Eukaryota</taxon>
        <taxon>Metazoa</taxon>
        <taxon>Chordata</taxon>
        <taxon>Craniata</taxon>
        <taxon>Vertebrata</taxon>
        <taxon>Euteleostomi</taxon>
        <taxon>Archelosauria</taxon>
        <taxon>Archosauria</taxon>
        <taxon>Dinosauria</taxon>
        <taxon>Saurischia</taxon>
        <taxon>Theropoda</taxon>
        <taxon>Coelurosauria</taxon>
        <taxon>Aves</taxon>
        <taxon>Neognathae</taxon>
        <taxon>Neoaves</taxon>
        <taxon>Telluraves</taxon>
        <taxon>Strigiformes</taxon>
        <taxon>Strigidae</taxon>
        <taxon>Athene</taxon>
    </lineage>
</organism>
<protein>
    <submittedName>
        <fullName evidence="1">Uncharacterized protein</fullName>
    </submittedName>
</protein>
<sequence length="115" mass="13037">MFSAGVADFYCQIMSKICLYNCLHGSSMHATGYGELWMGWDTTSELYQFGCTCTSNKNDYSAKTVMGDWNEERCDIQRTVQPKALPSQREPTGFQATTLRWNLLRSTQQLSPATQ</sequence>
<dbReference type="GO" id="GO:0030317">
    <property type="term" value="P:flagellated sperm motility"/>
    <property type="evidence" value="ECO:0007669"/>
    <property type="project" value="InterPro"/>
</dbReference>
<name>A0A663LZM7_ATHCN</name>
<dbReference type="GO" id="GO:0005634">
    <property type="term" value="C:nucleus"/>
    <property type="evidence" value="ECO:0007669"/>
    <property type="project" value="InterPro"/>
</dbReference>
<accession>A0A663LZM7</accession>